<name>F0ZWE5_DICPU</name>
<dbReference type="FunCoup" id="F0ZWE5">
    <property type="interactions" value="937"/>
</dbReference>
<dbReference type="PANTHER" id="PTHR10858">
    <property type="entry name" value="DEOXYRIBONUCLEASE II"/>
    <property type="match status" value="1"/>
</dbReference>
<dbReference type="InterPro" id="IPR004947">
    <property type="entry name" value="DNase_II"/>
</dbReference>
<dbReference type="GO" id="GO:0006309">
    <property type="term" value="P:apoptotic DNA fragmentation"/>
    <property type="evidence" value="ECO:0000318"/>
    <property type="project" value="GO_Central"/>
</dbReference>
<dbReference type="GeneID" id="10505486"/>
<evidence type="ECO:0000313" key="3">
    <source>
        <dbReference type="EMBL" id="EGC31731.1"/>
    </source>
</evidence>
<dbReference type="InParanoid" id="F0ZWE5"/>
<evidence type="ECO:0000256" key="2">
    <source>
        <dbReference type="ARBA" id="ARBA00022801"/>
    </source>
</evidence>
<gene>
    <name evidence="3" type="ORF">DICPUDRAFT_156371</name>
</gene>
<dbReference type="VEuPathDB" id="AmoebaDB:DICPUDRAFT_156371"/>
<dbReference type="eggNOG" id="ENOG502RDEM">
    <property type="taxonomic scope" value="Eukaryota"/>
</dbReference>
<dbReference type="KEGG" id="dpp:DICPUDRAFT_156371"/>
<accession>F0ZWE5</accession>
<sequence>MLSHQLMFVIANTNFVVSQAPRCKTTQNVYQGEASAEYTSMTSKIDVDWWFLQQLSGDDGGAIYTDSNLSDKKIISEINNYYTKNNNKIPNPVTITYEQILNNNNNYNSIAYNNEPRHKVKKVKGVIVSTDPTTRDDPGTGAHAKGFFIWNSQGGIHVIHSYPQSPVKDSAEELDIIPKLLIYGDFIINAINGINIKNITHKLSSLSEFTQIGALVGPLINTTGFTEAEIAVFNETRKTFDKFDKEVFDKFIFDVNTKHWSKNKIELSKWSKVASLISNSDFSSVDFKKKDDNDCVHYNMVMNHSDSTGQYFVQTSNNNIHLNKTGYPLSKRKFNMIWDYIADYYLTNHGKNNVTWLINTMQRGGSRNRDKMAIPSPIINIVSRTDAPWSVSKFTTDGAQHSKISYLVDITGNLFCIGDLNWQGKQESRGGSAFCSKKLDYLAEYYERRVTIIADPPTTSNYNKFGPEVIPFGTAGFQLDFTTIFTDLEKKGFYEVNKIPLIEIKQLNKSSNQYESFNPKVLIDTTPTKPSVDYDIDGSFTFNYTKNITAFNSEIKEIYIPLKLKSLQPASQTFETDQKIGLFVSPILKDEIIFCNFNDLHCTYNHENHLLIKNLTFIFKMGDYKGITPTPKETSSQTRGRKMKVIFSPTISIQAPLMIIAN</sequence>
<dbReference type="AlphaFoldDB" id="F0ZWE5"/>
<comment type="similarity">
    <text evidence="1">Belongs to the DNase II family.</text>
</comment>
<organism evidence="3 4">
    <name type="scientific">Dictyostelium purpureum</name>
    <name type="common">Slime mold</name>
    <dbReference type="NCBI Taxonomy" id="5786"/>
    <lineage>
        <taxon>Eukaryota</taxon>
        <taxon>Amoebozoa</taxon>
        <taxon>Evosea</taxon>
        <taxon>Eumycetozoa</taxon>
        <taxon>Dictyostelia</taxon>
        <taxon>Dictyosteliales</taxon>
        <taxon>Dictyosteliaceae</taxon>
        <taxon>Dictyostelium</taxon>
    </lineage>
</organism>
<evidence type="ECO:0000313" key="4">
    <source>
        <dbReference type="Proteomes" id="UP000001064"/>
    </source>
</evidence>
<evidence type="ECO:0000256" key="1">
    <source>
        <dbReference type="ARBA" id="ARBA00007527"/>
    </source>
</evidence>
<keyword evidence="4" id="KW-1185">Reference proteome</keyword>
<dbReference type="GO" id="GO:0004531">
    <property type="term" value="F:deoxyribonuclease II activity"/>
    <property type="evidence" value="ECO:0000318"/>
    <property type="project" value="GO_Central"/>
</dbReference>
<dbReference type="PANTHER" id="PTHR10858:SF22">
    <property type="entry name" value="DEOXYRIBONUCLEASE II-RELATED"/>
    <property type="match status" value="1"/>
</dbReference>
<dbReference type="OrthoDB" id="10261598at2759"/>
<keyword evidence="2" id="KW-0378">Hydrolase</keyword>
<dbReference type="Proteomes" id="UP000001064">
    <property type="component" value="Unassembled WGS sequence"/>
</dbReference>
<proteinExistence type="inferred from homology"/>
<dbReference type="Pfam" id="PF03265">
    <property type="entry name" value="DNase_II"/>
    <property type="match status" value="1"/>
</dbReference>
<dbReference type="EMBL" id="GL871234">
    <property type="protein sequence ID" value="EGC31731.1"/>
    <property type="molecule type" value="Genomic_DNA"/>
</dbReference>
<reference evidence="4" key="1">
    <citation type="journal article" date="2011" name="Genome Biol.">
        <title>Comparative genomics of the social amoebae Dictyostelium discoideum and Dictyostelium purpureum.</title>
        <authorList>
            <consortium name="US DOE Joint Genome Institute (JGI-PGF)"/>
            <person name="Sucgang R."/>
            <person name="Kuo A."/>
            <person name="Tian X."/>
            <person name="Salerno W."/>
            <person name="Parikh A."/>
            <person name="Feasley C.L."/>
            <person name="Dalin E."/>
            <person name="Tu H."/>
            <person name="Huang E."/>
            <person name="Barry K."/>
            <person name="Lindquist E."/>
            <person name="Shapiro H."/>
            <person name="Bruce D."/>
            <person name="Schmutz J."/>
            <person name="Salamov A."/>
            <person name="Fey P."/>
            <person name="Gaudet P."/>
            <person name="Anjard C."/>
            <person name="Babu M.M."/>
            <person name="Basu S."/>
            <person name="Bushmanova Y."/>
            <person name="van der Wel H."/>
            <person name="Katoh-Kurasawa M."/>
            <person name="Dinh C."/>
            <person name="Coutinho P.M."/>
            <person name="Saito T."/>
            <person name="Elias M."/>
            <person name="Schaap P."/>
            <person name="Kay R.R."/>
            <person name="Henrissat B."/>
            <person name="Eichinger L."/>
            <person name="Rivero F."/>
            <person name="Putnam N.H."/>
            <person name="West C.M."/>
            <person name="Loomis W.F."/>
            <person name="Chisholm R.L."/>
            <person name="Shaulsky G."/>
            <person name="Strassmann J.E."/>
            <person name="Queller D.C."/>
            <person name="Kuspa A."/>
            <person name="Grigoriev I.V."/>
        </authorList>
    </citation>
    <scope>NUCLEOTIDE SEQUENCE [LARGE SCALE GENOMIC DNA]</scope>
    <source>
        <strain evidence="4">QSDP1</strain>
    </source>
</reference>
<protein>
    <submittedName>
        <fullName evidence="3">Uncharacterized protein</fullName>
    </submittedName>
</protein>
<dbReference type="RefSeq" id="XP_003291738.1">
    <property type="nucleotide sequence ID" value="XM_003291690.1"/>
</dbReference>